<name>J4UNI0_BEAB2</name>
<dbReference type="HOGENOM" id="CLU_071085_1_0_1"/>
<dbReference type="AlphaFoldDB" id="J4UNI0"/>
<feature type="compositionally biased region" description="Low complexity" evidence="1">
    <location>
        <begin position="55"/>
        <end position="73"/>
    </location>
</feature>
<dbReference type="GeneID" id="19887574"/>
<dbReference type="Proteomes" id="UP000002762">
    <property type="component" value="Unassembled WGS sequence"/>
</dbReference>
<sequence>MSNDTRPLILPPSTPCDFLTRVLDTLSHPTTVLICASRSDFLHAAVSELHDTQAPSSPSSSSSSSTTTTSSPPDVLRATLARLATSRHIRVAFAPSVVHLRAYLSVFPATKPVPAPPLVQQQQQQQKEKKTPALLLVYGFLDVHRDGSEWSAQGIGCTAACVVEAARRGGLLAAVMEPKGWGEDDDGGGGGGGEQQDGETRWAAYEEQIPLLSTTASVREDGTWGVPCTSARTVFQRWFTFDDS</sequence>
<keyword evidence="3" id="KW-1185">Reference proteome</keyword>
<dbReference type="OrthoDB" id="5391496at2759"/>
<protein>
    <submittedName>
        <fullName evidence="2">Uncharacterized protein</fullName>
    </submittedName>
</protein>
<gene>
    <name evidence="2" type="ORF">BBA_04562</name>
</gene>
<evidence type="ECO:0000256" key="1">
    <source>
        <dbReference type="SAM" id="MobiDB-lite"/>
    </source>
</evidence>
<dbReference type="EMBL" id="JH725159">
    <property type="protein sequence ID" value="EJP66622.1"/>
    <property type="molecule type" value="Genomic_DNA"/>
</dbReference>
<evidence type="ECO:0000313" key="3">
    <source>
        <dbReference type="Proteomes" id="UP000002762"/>
    </source>
</evidence>
<reference evidence="2 3" key="1">
    <citation type="journal article" date="2012" name="Sci. Rep.">
        <title>Genomic perspectives on the evolution of fungal entomopathogenicity in Beauveria bassiana.</title>
        <authorList>
            <person name="Xiao G."/>
            <person name="Ying S.H."/>
            <person name="Zheng P."/>
            <person name="Wang Z.L."/>
            <person name="Zhang S."/>
            <person name="Xie X.Q."/>
            <person name="Shang Y."/>
            <person name="St Leger R.J."/>
            <person name="Zhao G.P."/>
            <person name="Wang C."/>
            <person name="Feng M.G."/>
        </authorList>
    </citation>
    <scope>NUCLEOTIDE SEQUENCE [LARGE SCALE GENOMIC DNA]</scope>
    <source>
        <strain evidence="2 3">ARSEF 2860</strain>
    </source>
</reference>
<organism evidence="2 3">
    <name type="scientific">Beauveria bassiana (strain ARSEF 2860)</name>
    <name type="common">White muscardine disease fungus</name>
    <name type="synonym">Tritirachium shiotae</name>
    <dbReference type="NCBI Taxonomy" id="655819"/>
    <lineage>
        <taxon>Eukaryota</taxon>
        <taxon>Fungi</taxon>
        <taxon>Dikarya</taxon>
        <taxon>Ascomycota</taxon>
        <taxon>Pezizomycotina</taxon>
        <taxon>Sordariomycetes</taxon>
        <taxon>Hypocreomycetidae</taxon>
        <taxon>Hypocreales</taxon>
        <taxon>Cordycipitaceae</taxon>
        <taxon>Beauveria</taxon>
    </lineage>
</organism>
<feature type="region of interest" description="Disordered" evidence="1">
    <location>
        <begin position="52"/>
        <end position="73"/>
    </location>
</feature>
<proteinExistence type="predicted"/>
<feature type="region of interest" description="Disordered" evidence="1">
    <location>
        <begin position="178"/>
        <end position="199"/>
    </location>
</feature>
<dbReference type="InParanoid" id="J4UNI0"/>
<dbReference type="RefSeq" id="XP_008597881.1">
    <property type="nucleotide sequence ID" value="XM_008599659.1"/>
</dbReference>
<evidence type="ECO:0000313" key="2">
    <source>
        <dbReference type="EMBL" id="EJP66622.1"/>
    </source>
</evidence>
<accession>J4UNI0</accession>